<dbReference type="GO" id="GO:0008736">
    <property type="term" value="F:L-fucose isomerase activity"/>
    <property type="evidence" value="ECO:0007669"/>
    <property type="project" value="InterPro"/>
</dbReference>
<comment type="caution">
    <text evidence="4">The sequence shown here is derived from an EMBL/GenBank/DDBJ whole genome shotgun (WGS) entry which is preliminary data.</text>
</comment>
<evidence type="ECO:0000256" key="1">
    <source>
        <dbReference type="ARBA" id="ARBA00023235"/>
    </source>
</evidence>
<evidence type="ECO:0000256" key="2">
    <source>
        <dbReference type="ARBA" id="ARBA00023277"/>
    </source>
</evidence>
<dbReference type="EMBL" id="DVFN01000065">
    <property type="protein sequence ID" value="HIQ69552.1"/>
    <property type="molecule type" value="Genomic_DNA"/>
</dbReference>
<proteinExistence type="predicted"/>
<keyword evidence="2" id="KW-0119">Carbohydrate metabolism</keyword>
<evidence type="ECO:0000313" key="5">
    <source>
        <dbReference type="Proteomes" id="UP000886874"/>
    </source>
</evidence>
<dbReference type="AlphaFoldDB" id="A0A9D0Z5L3"/>
<dbReference type="InterPro" id="IPR009015">
    <property type="entry name" value="Fucose_isomerase_N/cen_sf"/>
</dbReference>
<organism evidence="4 5">
    <name type="scientific">Candidatus Avoscillospira stercorigallinarum</name>
    <dbReference type="NCBI Taxonomy" id="2840708"/>
    <lineage>
        <taxon>Bacteria</taxon>
        <taxon>Bacillati</taxon>
        <taxon>Bacillota</taxon>
        <taxon>Clostridia</taxon>
        <taxon>Eubacteriales</taxon>
        <taxon>Oscillospiraceae</taxon>
        <taxon>Oscillospiraceae incertae sedis</taxon>
        <taxon>Candidatus Avoscillospira</taxon>
    </lineage>
</organism>
<dbReference type="PANTHER" id="PTHR36120:SF1">
    <property type="entry name" value="L-FUCOSE ISOMERASE C-TERMINAL DOMAIN-CONTAINING PROTEIN"/>
    <property type="match status" value="1"/>
</dbReference>
<dbReference type="Pfam" id="PF02952">
    <property type="entry name" value="Fucose_iso_C"/>
    <property type="match status" value="1"/>
</dbReference>
<dbReference type="InterPro" id="IPR015888">
    <property type="entry name" value="Fuc_isomerase_C"/>
</dbReference>
<dbReference type="GO" id="GO:0005737">
    <property type="term" value="C:cytoplasm"/>
    <property type="evidence" value="ECO:0007669"/>
    <property type="project" value="InterPro"/>
</dbReference>
<dbReference type="PANTHER" id="PTHR36120">
    <property type="entry name" value="FUCOSE ISOMERASE"/>
    <property type="match status" value="1"/>
</dbReference>
<name>A0A9D0Z5L3_9FIRM</name>
<evidence type="ECO:0000313" key="4">
    <source>
        <dbReference type="EMBL" id="HIQ69552.1"/>
    </source>
</evidence>
<protein>
    <submittedName>
        <fullName evidence="4">L-fucose/L-arabinose isomerase family protein</fullName>
    </submittedName>
</protein>
<dbReference type="CDD" id="cd00578">
    <property type="entry name" value="L-fuc_L-ara-isomerases"/>
    <property type="match status" value="1"/>
</dbReference>
<evidence type="ECO:0000259" key="3">
    <source>
        <dbReference type="Pfam" id="PF02952"/>
    </source>
</evidence>
<dbReference type="GO" id="GO:0006004">
    <property type="term" value="P:fucose metabolic process"/>
    <property type="evidence" value="ECO:0007669"/>
    <property type="project" value="InterPro"/>
</dbReference>
<dbReference type="Proteomes" id="UP000886874">
    <property type="component" value="Unassembled WGS sequence"/>
</dbReference>
<gene>
    <name evidence="4" type="ORF">IAA67_04380</name>
</gene>
<feature type="domain" description="L-fucose isomerase C-terminal" evidence="3">
    <location>
        <begin position="374"/>
        <end position="454"/>
    </location>
</feature>
<dbReference type="SUPFAM" id="SSF53743">
    <property type="entry name" value="FucI/AraA N-terminal and middle domains"/>
    <property type="match status" value="1"/>
</dbReference>
<reference evidence="4" key="2">
    <citation type="journal article" date="2021" name="PeerJ">
        <title>Extensive microbial diversity within the chicken gut microbiome revealed by metagenomics and culture.</title>
        <authorList>
            <person name="Gilroy R."/>
            <person name="Ravi A."/>
            <person name="Getino M."/>
            <person name="Pursley I."/>
            <person name="Horton D.L."/>
            <person name="Alikhan N.F."/>
            <person name="Baker D."/>
            <person name="Gharbi K."/>
            <person name="Hall N."/>
            <person name="Watson M."/>
            <person name="Adriaenssens E.M."/>
            <person name="Foster-Nyarko E."/>
            <person name="Jarju S."/>
            <person name="Secka A."/>
            <person name="Antonio M."/>
            <person name="Oren A."/>
            <person name="Chaudhuri R.R."/>
            <person name="La Ragione R."/>
            <person name="Hildebrand F."/>
            <person name="Pallen M.J."/>
        </authorList>
    </citation>
    <scope>NUCLEOTIDE SEQUENCE</scope>
    <source>
        <strain evidence="4">ChiSjej2B20-13462</strain>
    </source>
</reference>
<sequence>MEKQKLVLGLAPTRRDTRDFPLHFAHKRKAAVEAMVRDIAATYRVEVVNIDFLNDEGLLIYPEDAPKVAAHFQEYHVDAVMVPHVNFGAEEAVAILGKLVGKPLLLWGPRDEAPPPSGPRQTDTQCGLFATGMVLNRYRVPFTYLENCWLDDKKFSDGLIRFFRTASVVKAFRGLRIGQISVRPRTFLTVKVNENQLLERFGIEIVTIDYTEMAAEIQRMLREKPTSMREIQAALLQNYDTAQMEPEAVEKLAAMEAAILGLAEKYGLTCLASECWRTFSVPFGIMPCAGFADLTERGLPVACECDIHGAISSCLLAAASQWEQATFLADMTIRHPTNDNAELLWHCGPCPVSMSKQGSVPRMEQCLGQFPLERGDVTVCRFGETEGEYKLFIGEGRSVEGPETNGNYLWLETCDWPQWEEKLVKGPYIHHISVAFGTWGSVLREACGYLGIAADMAP</sequence>
<keyword evidence="1 4" id="KW-0413">Isomerase</keyword>
<reference evidence="4" key="1">
    <citation type="submission" date="2020-10" db="EMBL/GenBank/DDBJ databases">
        <authorList>
            <person name="Gilroy R."/>
        </authorList>
    </citation>
    <scope>NUCLEOTIDE SEQUENCE</scope>
    <source>
        <strain evidence="4">ChiSjej2B20-13462</strain>
    </source>
</reference>
<accession>A0A9D0Z5L3</accession>